<dbReference type="Proteomes" id="UP000565715">
    <property type="component" value="Unassembled WGS sequence"/>
</dbReference>
<dbReference type="EMBL" id="JAAXOO010000001">
    <property type="protein sequence ID" value="NKY32375.1"/>
    <property type="molecule type" value="Genomic_DNA"/>
</dbReference>
<evidence type="ECO:0000313" key="1">
    <source>
        <dbReference type="EMBL" id="NKY32375.1"/>
    </source>
</evidence>
<reference evidence="1 2" key="1">
    <citation type="submission" date="2020-04" db="EMBL/GenBank/DDBJ databases">
        <title>MicrobeNet Type strains.</title>
        <authorList>
            <person name="Nicholson A.C."/>
        </authorList>
    </citation>
    <scope>NUCLEOTIDE SEQUENCE [LARGE SCALE GENOMIC DNA]</scope>
    <source>
        <strain evidence="1 2">DSM 45078</strain>
    </source>
</reference>
<protein>
    <submittedName>
        <fullName evidence="1">DUF742 domain-containing protein</fullName>
    </submittedName>
</protein>
<name>A0A846XAD7_9NOCA</name>
<proteinExistence type="predicted"/>
<dbReference type="AlphaFoldDB" id="A0A846XAD7"/>
<dbReference type="Pfam" id="PF05331">
    <property type="entry name" value="DUF742"/>
    <property type="match status" value="1"/>
</dbReference>
<dbReference type="GeneID" id="93505437"/>
<dbReference type="InterPro" id="IPR007995">
    <property type="entry name" value="DUF742"/>
</dbReference>
<dbReference type="RefSeq" id="WP_033241831.1">
    <property type="nucleotide sequence ID" value="NZ_JAAXOO010000001.1"/>
</dbReference>
<gene>
    <name evidence="1" type="ORF">HGA13_04705</name>
</gene>
<accession>A0A846XAD7</accession>
<sequence length="124" mass="13505">MTGTRDSWFDDDAGPLVRPYAITRGRTVGAGHDLDMLTIVVRARGAPPLRRTEPEYLDIVQLCTEPQTVAEVAAALKLPLAVTKILVGDLIGDSHLIFRTPVQMESGPGDFNILRAVLDGIRKI</sequence>
<dbReference type="PANTHER" id="PTHR36221">
    <property type="entry name" value="DUF742 DOMAIN-CONTAINING PROTEIN"/>
    <property type="match status" value="1"/>
</dbReference>
<organism evidence="1 2">
    <name type="scientific">Nocardia speluncae</name>
    <dbReference type="NCBI Taxonomy" id="419477"/>
    <lineage>
        <taxon>Bacteria</taxon>
        <taxon>Bacillati</taxon>
        <taxon>Actinomycetota</taxon>
        <taxon>Actinomycetes</taxon>
        <taxon>Mycobacteriales</taxon>
        <taxon>Nocardiaceae</taxon>
        <taxon>Nocardia</taxon>
    </lineage>
</organism>
<dbReference type="PANTHER" id="PTHR36221:SF1">
    <property type="entry name" value="DUF742 DOMAIN-CONTAINING PROTEIN"/>
    <property type="match status" value="1"/>
</dbReference>
<comment type="caution">
    <text evidence="1">The sequence shown here is derived from an EMBL/GenBank/DDBJ whole genome shotgun (WGS) entry which is preliminary data.</text>
</comment>
<keyword evidence="2" id="KW-1185">Reference proteome</keyword>
<evidence type="ECO:0000313" key="2">
    <source>
        <dbReference type="Proteomes" id="UP000565715"/>
    </source>
</evidence>